<evidence type="ECO:0000256" key="1">
    <source>
        <dbReference type="ARBA" id="ARBA00038101"/>
    </source>
</evidence>
<dbReference type="InterPro" id="IPR011990">
    <property type="entry name" value="TPR-like_helical_dom_sf"/>
</dbReference>
<dbReference type="PANTHER" id="PTHR11102:SF160">
    <property type="entry name" value="ERAD-ASSOCIATED E3 UBIQUITIN-PROTEIN LIGASE COMPONENT HRD3"/>
    <property type="match status" value="1"/>
</dbReference>
<dbReference type="OrthoDB" id="200773at2759"/>
<dbReference type="PANTHER" id="PTHR11102">
    <property type="entry name" value="SEL-1-LIKE PROTEIN"/>
    <property type="match status" value="1"/>
</dbReference>
<dbReference type="SUPFAM" id="SSF81901">
    <property type="entry name" value="HCP-like"/>
    <property type="match status" value="1"/>
</dbReference>
<evidence type="ECO:0000313" key="2">
    <source>
        <dbReference type="EMBL" id="EJK43868.1"/>
    </source>
</evidence>
<gene>
    <name evidence="2" type="ORF">THAOC_37645</name>
</gene>
<sequence>MEDHSIFKVCCMKRVCRGCEVAACKKGMFDCAFCRTPRHENDESAVAMTQKRVDAKDPEALHFLGDQYYSGRCGLQENAARAINLWKEAVELGSIDAHFNLGHVYLKGKGVAPDEAMAIQHWESAAMKGHVEARSNLGAIEYNKGNDERAVRHHLIAAKLGDKNLSR</sequence>
<reference evidence="2 3" key="1">
    <citation type="journal article" date="2012" name="Genome Biol.">
        <title>Genome and low-iron response of an oceanic diatom adapted to chronic iron limitation.</title>
        <authorList>
            <person name="Lommer M."/>
            <person name="Specht M."/>
            <person name="Roy A.S."/>
            <person name="Kraemer L."/>
            <person name="Andreson R."/>
            <person name="Gutowska M.A."/>
            <person name="Wolf J."/>
            <person name="Bergner S.V."/>
            <person name="Schilhabel M.B."/>
            <person name="Klostermeier U.C."/>
            <person name="Beiko R.G."/>
            <person name="Rosenstiel P."/>
            <person name="Hippler M."/>
            <person name="Laroche J."/>
        </authorList>
    </citation>
    <scope>NUCLEOTIDE SEQUENCE [LARGE SCALE GENOMIC DNA]</scope>
    <source>
        <strain evidence="2 3">CCMP1005</strain>
    </source>
</reference>
<dbReference type="InterPro" id="IPR006597">
    <property type="entry name" value="Sel1-like"/>
</dbReference>
<dbReference type="SMART" id="SM00671">
    <property type="entry name" value="SEL1"/>
    <property type="match status" value="3"/>
</dbReference>
<dbReference type="Pfam" id="PF08238">
    <property type="entry name" value="Sel1"/>
    <property type="match status" value="3"/>
</dbReference>
<dbReference type="InterPro" id="IPR050767">
    <property type="entry name" value="Sel1_AlgK"/>
</dbReference>
<dbReference type="EMBL" id="AGNL01050522">
    <property type="protein sequence ID" value="EJK43868.1"/>
    <property type="molecule type" value="Genomic_DNA"/>
</dbReference>
<evidence type="ECO:0000313" key="3">
    <source>
        <dbReference type="Proteomes" id="UP000266841"/>
    </source>
</evidence>
<keyword evidence="3" id="KW-1185">Reference proteome</keyword>
<name>K0QY87_THAOC</name>
<comment type="caution">
    <text evidence="2">The sequence shown here is derived from an EMBL/GenBank/DDBJ whole genome shotgun (WGS) entry which is preliminary data.</text>
</comment>
<accession>K0QY87</accession>
<comment type="similarity">
    <text evidence="1">Belongs to the sel-1 family.</text>
</comment>
<dbReference type="Proteomes" id="UP000266841">
    <property type="component" value="Unassembled WGS sequence"/>
</dbReference>
<organism evidence="2 3">
    <name type="scientific">Thalassiosira oceanica</name>
    <name type="common">Marine diatom</name>
    <dbReference type="NCBI Taxonomy" id="159749"/>
    <lineage>
        <taxon>Eukaryota</taxon>
        <taxon>Sar</taxon>
        <taxon>Stramenopiles</taxon>
        <taxon>Ochrophyta</taxon>
        <taxon>Bacillariophyta</taxon>
        <taxon>Coscinodiscophyceae</taxon>
        <taxon>Thalassiosirophycidae</taxon>
        <taxon>Thalassiosirales</taxon>
        <taxon>Thalassiosiraceae</taxon>
        <taxon>Thalassiosira</taxon>
    </lineage>
</organism>
<dbReference type="AlphaFoldDB" id="K0QY87"/>
<proteinExistence type="inferred from homology"/>
<protein>
    <submittedName>
        <fullName evidence="2">Uncharacterized protein</fullName>
    </submittedName>
</protein>
<dbReference type="Gene3D" id="1.25.40.10">
    <property type="entry name" value="Tetratricopeptide repeat domain"/>
    <property type="match status" value="1"/>
</dbReference>